<dbReference type="InterPro" id="IPR013653">
    <property type="entry name" value="GCN5-like_dom"/>
</dbReference>
<feature type="domain" description="N-acetyltransferase" evidence="1">
    <location>
        <begin position="98"/>
        <end position="236"/>
    </location>
</feature>
<accession>A0A1H6WA17</accession>
<dbReference type="CDD" id="cd04301">
    <property type="entry name" value="NAT_SF"/>
    <property type="match status" value="1"/>
</dbReference>
<gene>
    <name evidence="2" type="ORF">SAMN05421637_0849</name>
</gene>
<reference evidence="3" key="1">
    <citation type="submission" date="2016-10" db="EMBL/GenBank/DDBJ databases">
        <authorList>
            <person name="Varghese N."/>
        </authorList>
    </citation>
    <scope>NUCLEOTIDE SEQUENCE [LARGE SCALE GENOMIC DNA]</scope>
    <source>
        <strain evidence="3">DSM 24868</strain>
    </source>
</reference>
<proteinExistence type="predicted"/>
<dbReference type="Proteomes" id="UP000183315">
    <property type="component" value="Unassembled WGS sequence"/>
</dbReference>
<dbReference type="GO" id="GO:0016747">
    <property type="term" value="F:acyltransferase activity, transferring groups other than amino-acyl groups"/>
    <property type="evidence" value="ECO:0007669"/>
    <property type="project" value="InterPro"/>
</dbReference>
<keyword evidence="2" id="KW-0808">Transferase</keyword>
<dbReference type="AlphaFoldDB" id="A0A1H6WA17"/>
<evidence type="ECO:0000259" key="1">
    <source>
        <dbReference type="PROSITE" id="PS51186"/>
    </source>
</evidence>
<dbReference type="EMBL" id="FNZI01000002">
    <property type="protein sequence ID" value="SEJ12024.1"/>
    <property type="molecule type" value="Genomic_DNA"/>
</dbReference>
<keyword evidence="3" id="KW-1185">Reference proteome</keyword>
<dbReference type="InterPro" id="IPR016181">
    <property type="entry name" value="Acyl_CoA_acyltransferase"/>
</dbReference>
<name>A0A1H6WA17_9MICO</name>
<dbReference type="InterPro" id="IPR000182">
    <property type="entry name" value="GNAT_dom"/>
</dbReference>
<dbReference type="SUPFAM" id="SSF55729">
    <property type="entry name" value="Acyl-CoA N-acyltransferases (Nat)"/>
    <property type="match status" value="1"/>
</dbReference>
<dbReference type="Pfam" id="PF08445">
    <property type="entry name" value="FR47"/>
    <property type="match status" value="1"/>
</dbReference>
<dbReference type="RefSeq" id="WP_201770771.1">
    <property type="nucleotide sequence ID" value="NZ_BBLU01000003.1"/>
</dbReference>
<evidence type="ECO:0000313" key="2">
    <source>
        <dbReference type="EMBL" id="SEJ12024.1"/>
    </source>
</evidence>
<dbReference type="eggNOG" id="COG3393">
    <property type="taxonomic scope" value="Bacteria"/>
</dbReference>
<dbReference type="STRING" id="1043493.SAMN05421637_0849"/>
<dbReference type="PROSITE" id="PS51186">
    <property type="entry name" value="GNAT"/>
    <property type="match status" value="1"/>
</dbReference>
<protein>
    <submittedName>
        <fullName evidence="2">Predicted acetyltransferase, GNAT family</fullName>
    </submittedName>
</protein>
<sequence length="236" mass="25669">MNEVFELDHPVWYALNGPQRRLAVTQGRAARLPTTIGPFAAVPPDATAQDWADLAEIAGTDTLVLFGAPREVPPEWAEVETFAVAQMAAPEDFGRLHDGIERLAADDAQAMLDIVTETEPGPFATETYRTGAYYGIREGERLVALAGERLVTPSWTEISAVCTRDSHRGRGLATRLMEVVAHGIREAGRQPFLHTGAGNAAAIRLYEHLGFTHRTRDNVVQLVQAPGVEATPLSLH</sequence>
<organism evidence="2 3">
    <name type="scientific">Demequina mangrovi</name>
    <dbReference type="NCBI Taxonomy" id="1043493"/>
    <lineage>
        <taxon>Bacteria</taxon>
        <taxon>Bacillati</taxon>
        <taxon>Actinomycetota</taxon>
        <taxon>Actinomycetes</taxon>
        <taxon>Micrococcales</taxon>
        <taxon>Demequinaceae</taxon>
        <taxon>Demequina</taxon>
    </lineage>
</organism>
<evidence type="ECO:0000313" key="3">
    <source>
        <dbReference type="Proteomes" id="UP000183315"/>
    </source>
</evidence>
<dbReference type="Gene3D" id="3.40.630.30">
    <property type="match status" value="1"/>
</dbReference>